<dbReference type="OrthoDB" id="8300540at2759"/>
<dbReference type="EMBL" id="CAJVCH010571306">
    <property type="protein sequence ID" value="CAG7837165.1"/>
    <property type="molecule type" value="Genomic_DNA"/>
</dbReference>
<accession>A0A8J2PU09</accession>
<protein>
    <recommendedName>
        <fullName evidence="3">Protein kinase domain-containing protein</fullName>
    </recommendedName>
</protein>
<comment type="caution">
    <text evidence="1">The sequence shown here is derived from an EMBL/GenBank/DDBJ whole genome shotgun (WGS) entry which is preliminary data.</text>
</comment>
<organism evidence="1 2">
    <name type="scientific">Allacma fusca</name>
    <dbReference type="NCBI Taxonomy" id="39272"/>
    <lineage>
        <taxon>Eukaryota</taxon>
        <taxon>Metazoa</taxon>
        <taxon>Ecdysozoa</taxon>
        <taxon>Arthropoda</taxon>
        <taxon>Hexapoda</taxon>
        <taxon>Collembola</taxon>
        <taxon>Symphypleona</taxon>
        <taxon>Sminthuridae</taxon>
        <taxon>Allacma</taxon>
    </lineage>
</organism>
<evidence type="ECO:0000313" key="1">
    <source>
        <dbReference type="EMBL" id="CAG7837165.1"/>
    </source>
</evidence>
<evidence type="ECO:0000313" key="2">
    <source>
        <dbReference type="Proteomes" id="UP000708208"/>
    </source>
</evidence>
<dbReference type="AlphaFoldDB" id="A0A8J2PU09"/>
<evidence type="ECO:0008006" key="3">
    <source>
        <dbReference type="Google" id="ProtNLM"/>
    </source>
</evidence>
<dbReference type="Proteomes" id="UP000708208">
    <property type="component" value="Unassembled WGS sequence"/>
</dbReference>
<keyword evidence="2" id="KW-1185">Reference proteome</keyword>
<sequence>MGNSSLKIKDPNTATPMIIKQWMERAKNEFEERWNNTKSGSTSTLEDFDLLKTLGSGSFGRVMIFTKVSSQVL</sequence>
<name>A0A8J2PU09_9HEXA</name>
<reference evidence="1" key="1">
    <citation type="submission" date="2021-06" db="EMBL/GenBank/DDBJ databases">
        <authorList>
            <person name="Hodson N. C."/>
            <person name="Mongue J. A."/>
            <person name="Jaron S. K."/>
        </authorList>
    </citation>
    <scope>NUCLEOTIDE SEQUENCE</scope>
</reference>
<proteinExistence type="predicted"/>
<gene>
    <name evidence="1" type="ORF">AFUS01_LOCUS46315</name>
</gene>